<feature type="region of interest" description="Disordered" evidence="6">
    <location>
        <begin position="77"/>
        <end position="104"/>
    </location>
</feature>
<comment type="subcellular location">
    <subcellularLocation>
        <location evidence="1">Cell membrane</location>
        <topology evidence="1">Multi-pass membrane protein</topology>
    </subcellularLocation>
</comment>
<keyword evidence="5 7" id="KW-0472">Membrane</keyword>
<dbReference type="SUPFAM" id="SSF56281">
    <property type="entry name" value="Metallo-hydrolase/oxidoreductase"/>
    <property type="match status" value="1"/>
</dbReference>
<feature type="transmembrane region" description="Helical" evidence="7">
    <location>
        <begin position="546"/>
        <end position="565"/>
    </location>
</feature>
<evidence type="ECO:0000259" key="8">
    <source>
        <dbReference type="SMART" id="SM00849"/>
    </source>
</evidence>
<dbReference type="PANTHER" id="PTHR30619:SF1">
    <property type="entry name" value="RECOMBINATION PROTEIN 2"/>
    <property type="match status" value="1"/>
</dbReference>
<reference evidence="9 10" key="1">
    <citation type="submission" date="2021-03" db="EMBL/GenBank/DDBJ databases">
        <title>Complete genome sequence of Streptomyces cyanogenus S136, producer of anticancer angucycline landomycin A.</title>
        <authorList>
            <person name="Hrab P."/>
            <person name="Ruckert C."/>
            <person name="Busche T."/>
            <person name="Ostash I."/>
            <person name="Kalinowski J."/>
            <person name="Fedorenko V."/>
            <person name="Yushchuk O."/>
            <person name="Ostash B."/>
        </authorList>
    </citation>
    <scope>NUCLEOTIDE SEQUENCE [LARGE SCALE GENOMIC DNA]</scope>
    <source>
        <strain evidence="9 10">S136</strain>
    </source>
</reference>
<organism evidence="9 10">
    <name type="scientific">Streptomyces cyanogenus</name>
    <dbReference type="NCBI Taxonomy" id="80860"/>
    <lineage>
        <taxon>Bacteria</taxon>
        <taxon>Bacillati</taxon>
        <taxon>Actinomycetota</taxon>
        <taxon>Actinomycetes</taxon>
        <taxon>Kitasatosporales</taxon>
        <taxon>Streptomycetaceae</taxon>
        <taxon>Streptomyces</taxon>
    </lineage>
</organism>
<keyword evidence="10" id="KW-1185">Reference proteome</keyword>
<feature type="region of interest" description="Disordered" evidence="6">
    <location>
        <begin position="1"/>
        <end position="28"/>
    </location>
</feature>
<evidence type="ECO:0000256" key="4">
    <source>
        <dbReference type="ARBA" id="ARBA00022989"/>
    </source>
</evidence>
<keyword evidence="2" id="KW-1003">Cell membrane</keyword>
<evidence type="ECO:0000256" key="2">
    <source>
        <dbReference type="ARBA" id="ARBA00022475"/>
    </source>
</evidence>
<evidence type="ECO:0000256" key="3">
    <source>
        <dbReference type="ARBA" id="ARBA00022692"/>
    </source>
</evidence>
<feature type="transmembrane region" description="Helical" evidence="7">
    <location>
        <begin position="510"/>
        <end position="534"/>
    </location>
</feature>
<feature type="compositionally biased region" description="Basic and acidic residues" evidence="6">
    <location>
        <begin position="1"/>
        <end position="14"/>
    </location>
</feature>
<dbReference type="NCBIfam" id="TIGR00360">
    <property type="entry name" value="ComEC_N-term"/>
    <property type="match status" value="1"/>
</dbReference>
<dbReference type="EMBL" id="CP071839">
    <property type="protein sequence ID" value="QTD98476.1"/>
    <property type="molecule type" value="Genomic_DNA"/>
</dbReference>
<feature type="transmembrane region" description="Helical" evidence="7">
    <location>
        <begin position="406"/>
        <end position="422"/>
    </location>
</feature>
<feature type="transmembrane region" description="Helical" evidence="7">
    <location>
        <begin position="603"/>
        <end position="621"/>
    </location>
</feature>
<evidence type="ECO:0000256" key="7">
    <source>
        <dbReference type="SAM" id="Phobius"/>
    </source>
</evidence>
<dbReference type="Gene3D" id="3.60.15.10">
    <property type="entry name" value="Ribonuclease Z/Hydroxyacylglutathione hydrolase-like"/>
    <property type="match status" value="1"/>
</dbReference>
<evidence type="ECO:0000256" key="6">
    <source>
        <dbReference type="SAM" id="MobiDB-lite"/>
    </source>
</evidence>
<evidence type="ECO:0000313" key="9">
    <source>
        <dbReference type="EMBL" id="QTD98476.1"/>
    </source>
</evidence>
<feature type="transmembrane region" description="Helical" evidence="7">
    <location>
        <begin position="120"/>
        <end position="140"/>
    </location>
</feature>
<feature type="transmembrane region" description="Helical" evidence="7">
    <location>
        <begin position="381"/>
        <end position="400"/>
    </location>
</feature>
<gene>
    <name evidence="9" type="ORF">S1361_14035</name>
</gene>
<dbReference type="InterPro" id="IPR004477">
    <property type="entry name" value="ComEC_N"/>
</dbReference>
<dbReference type="Pfam" id="PF03772">
    <property type="entry name" value="Competence"/>
    <property type="match status" value="1"/>
</dbReference>
<accession>A0ABX7TSQ0</accession>
<dbReference type="InterPro" id="IPR052159">
    <property type="entry name" value="Competence_DNA_uptake"/>
</dbReference>
<feature type="transmembrane region" description="Helical" evidence="7">
    <location>
        <begin position="577"/>
        <end position="596"/>
    </location>
</feature>
<proteinExistence type="predicted"/>
<keyword evidence="3 7" id="KW-0812">Transmembrane</keyword>
<feature type="region of interest" description="Disordered" evidence="6">
    <location>
        <begin position="213"/>
        <end position="240"/>
    </location>
</feature>
<feature type="domain" description="Metallo-beta-lactamase" evidence="8">
    <location>
        <begin position="644"/>
        <end position="866"/>
    </location>
</feature>
<feature type="region of interest" description="Disordered" evidence="6">
    <location>
        <begin position="757"/>
        <end position="783"/>
    </location>
</feature>
<name>A0ABX7TSQ0_STRCY</name>
<evidence type="ECO:0000256" key="5">
    <source>
        <dbReference type="ARBA" id="ARBA00023136"/>
    </source>
</evidence>
<feature type="compositionally biased region" description="Polar residues" evidence="6">
    <location>
        <begin position="758"/>
        <end position="778"/>
    </location>
</feature>
<feature type="transmembrane region" description="Helical" evidence="7">
    <location>
        <begin position="53"/>
        <end position="71"/>
    </location>
</feature>
<feature type="transmembrane region" description="Helical" evidence="7">
    <location>
        <begin position="342"/>
        <end position="361"/>
    </location>
</feature>
<feature type="transmembrane region" description="Helical" evidence="7">
    <location>
        <begin position="429"/>
        <end position="447"/>
    </location>
</feature>
<sequence length="916" mass="94552">MSRALDEADPRPRADQGGTAHTGRDGPMDLRLVPPALAAWATAALTLDAPAPWTAATAVVCLVGGLLLLSVRRQGGHGQGARAGRLGRSGHGPTARRARRGGGAERDDWVRGRFRWARPAVAAVLLCVAAAAASAGLHGADVRRGPVPELARRFATVTAEVEVSGDPWLSSPQVRGDHAAPMAVLARAELRSVEEPDGRRVRTRTPVLVIVDPDVPAPEKEETGSGSPGRPASLPGRSPSAGRAAWLGLLPSTRLRVAGRLAPALTGGDRTAAVLRVRGRPEPRIVAGPSGPQRLAGRLRAGLREATEDLPGDARALLPGLVVGDTSRITPELDHAFMETDLAHTLAVSGSNLTVLLALLIGPPGLAQRVERRGLAPRLGLSLRATALLAGALTLGFVIVCRPDPSVLRAAACGAVALLALATGRRRSLIPALATTVLLLVLYDPWLARSYGFLLSVLATGALLVIAPGWSEALRRRRVPPRLAEALAAAAAAQAVCAPVVAVLSARVSLVAVPCNLLAEMAVAPATVLGFAALATAPVTIPAAKALAWCASWPAGWIAGVARAGAALPGAGVDWPASWPGALALAAVTVAVVLAGRRLLRHPAWCGLLGVLLVLLVTRPAPLTRVITGWPPPGWRFAMCDVGQGDATVLAAGAGAAVVVDAGPDPVLVDHCLRRLGITRVPLLVLTHFHADHVAGLPGVLRGRSVAAIETTGFAEPAEQAEFVRREAAERHIPITVAVAGEERRTGPLTWRVLWPPQRSTQPRSVSPQGTRLPSGTTVPPARPGALYEPEDPNDASVALLVRTGGLRLLLLGDLEPPAQRVLLRSPAAADLAGVDVLKVAHHGSAYQDPELIHLAAPRVALVSAGAGNPYGHPAPATMAALRAGGATVLSTDRDGALAVTGTGGNEGRMRVTREG</sequence>
<dbReference type="SMART" id="SM00849">
    <property type="entry name" value="Lactamase_B"/>
    <property type="match status" value="1"/>
</dbReference>
<dbReference type="Proteomes" id="UP000663908">
    <property type="component" value="Chromosome"/>
</dbReference>
<dbReference type="PANTHER" id="PTHR30619">
    <property type="entry name" value="DNA INTERNALIZATION/COMPETENCE PROTEIN COMEC/REC2"/>
    <property type="match status" value="1"/>
</dbReference>
<evidence type="ECO:0000313" key="10">
    <source>
        <dbReference type="Proteomes" id="UP000663908"/>
    </source>
</evidence>
<dbReference type="RefSeq" id="WP_208032195.1">
    <property type="nucleotide sequence ID" value="NZ_CP071839.1"/>
</dbReference>
<feature type="transmembrane region" description="Helical" evidence="7">
    <location>
        <begin position="483"/>
        <end position="504"/>
    </location>
</feature>
<dbReference type="InterPro" id="IPR001279">
    <property type="entry name" value="Metallo-B-lactamas"/>
</dbReference>
<dbReference type="InterPro" id="IPR036866">
    <property type="entry name" value="RibonucZ/Hydroxyglut_hydro"/>
</dbReference>
<keyword evidence="4 7" id="KW-1133">Transmembrane helix</keyword>
<evidence type="ECO:0000256" key="1">
    <source>
        <dbReference type="ARBA" id="ARBA00004651"/>
    </source>
</evidence>
<feature type="transmembrane region" description="Helical" evidence="7">
    <location>
        <begin position="453"/>
        <end position="471"/>
    </location>
</feature>
<dbReference type="Pfam" id="PF00753">
    <property type="entry name" value="Lactamase_B"/>
    <property type="match status" value="1"/>
</dbReference>
<protein>
    <submittedName>
        <fullName evidence="9">ComEC family competence protein</fullName>
    </submittedName>
</protein>